<keyword evidence="1" id="KW-0540">Nuclease</keyword>
<proteinExistence type="predicted"/>
<keyword evidence="2" id="KW-1185">Reference proteome</keyword>
<accession>A0ACD4PZA6</accession>
<reference evidence="1 2" key="2">
    <citation type="journal article" date="2020" name="Antonie Van Leeuwenhoek">
        <title>Phylogenomic characterisation of a novel corynebacterial species pathogenic to animals.</title>
        <authorList>
            <person name="Moller J."/>
            <person name="Musella L."/>
            <person name="Melnikov V."/>
            <person name="Geissdorfer W."/>
            <person name="Burkovski A."/>
            <person name="Sangal V."/>
        </authorList>
    </citation>
    <scope>NUCLEOTIDE SEQUENCE [LARGE SCALE GENOMIC DNA]</scope>
    <source>
        <strain evidence="1 2">PO100/5</strain>
    </source>
</reference>
<dbReference type="EMBL" id="CP021417">
    <property type="protein sequence ID" value="WCV10775.1"/>
    <property type="molecule type" value="Genomic_DNA"/>
</dbReference>
<reference evidence="1 2" key="4">
    <citation type="journal article" date="2020" name="PLoS ONE">
        <title>Taxonomic classification of strain PO100/5 shows a broader geographic distribution and genetic markers of the recently described Corynebacterium silvaticum.</title>
        <authorList>
            <person name="Viana M.V.C."/>
            <person name="Profeta R."/>
            <person name="da Silva A.L."/>
            <person name="Hurtado R."/>
            <person name="Cerqueira J.C."/>
            <person name="Ribeiro B.F.S."/>
            <person name="Almeida M.O."/>
            <person name="Morais-Rodrigues F."/>
            <person name="Soares S.C."/>
            <person name="Oliveira M."/>
            <person name="Tavares L."/>
            <person name="Figueiredo H."/>
            <person name="Wattam A.R."/>
            <person name="Barh D."/>
            <person name="Ghosh P."/>
            <person name="Silva A."/>
            <person name="Azevedo V."/>
        </authorList>
    </citation>
    <scope>NUCLEOTIDE SEQUENCE [LARGE SCALE GENOMIC DNA]</scope>
    <source>
        <strain evidence="1 2">PO100/5</strain>
    </source>
</reference>
<evidence type="ECO:0000313" key="2">
    <source>
        <dbReference type="Proteomes" id="UP000195652"/>
    </source>
</evidence>
<protein>
    <submittedName>
        <fullName evidence="1">HNH endonuclease signature motif containing protein</fullName>
    </submittedName>
</protein>
<organism evidence="1 2">
    <name type="scientific">Corynebacterium silvaticum</name>
    <dbReference type="NCBI Taxonomy" id="2320431"/>
    <lineage>
        <taxon>Bacteria</taxon>
        <taxon>Bacillati</taxon>
        <taxon>Actinomycetota</taxon>
        <taxon>Actinomycetes</taxon>
        <taxon>Mycobacteriales</taxon>
        <taxon>Corynebacteriaceae</taxon>
        <taxon>Corynebacterium</taxon>
    </lineage>
</organism>
<gene>
    <name evidence="1" type="ORF">CBE74_04765</name>
</gene>
<keyword evidence="1" id="KW-0255">Endonuclease</keyword>
<sequence>MNIEGAFSVYSTSGIQIARFRFLFELSATTSREDIAAQFGFHPQWLGSVLKLGRDLFGAKRESRQRQEAIAIAEANHLGIEILRVTNATLSKLSREASISREALRKRLYQWARGKTVLEAKAEAAAQVVALNSECGKPQQTPAARISRNTDADGMRHVHASLHDDDASAISEKLNSLARHLRRHNPTLTYSHALALALKQSILRHDAADIPRREGLILLPADGLTHIGDGMLALATTDGALIPAKDLAEHLLADLGYAIIYALNQDGVPEPVDLFRTKRYANKKQRLILTADQLTCADPHCHRLANNCEIHHLQAWQFGGETNLKNLVACCSTHNKLNDDNPLLPSNGHYIRMPHTGRAGLQPPSPTAQPRASILPLARKSGRYWACQHFGVAV</sequence>
<keyword evidence="1" id="KW-0378">Hydrolase</keyword>
<name>A0ACD4PZA6_9CORY</name>
<dbReference type="Proteomes" id="UP000195652">
    <property type="component" value="Chromosome"/>
</dbReference>
<evidence type="ECO:0000313" key="1">
    <source>
        <dbReference type="EMBL" id="WCV10775.1"/>
    </source>
</evidence>
<reference evidence="1 2" key="1">
    <citation type="journal article" date="2014" name="BMC Vet. Res.">
        <title>First report of Corynebacterium pseudotuberculosis from caseous lymphadenitis lesions in Black Alentejano pig (Sus scrofa domesticus).</title>
        <authorList>
            <person name="Oliveira M."/>
            <person name="Barroco C."/>
            <person name="Mottola C."/>
            <person name="Santos R."/>
            <person name="Lemsaddek A."/>
            <person name="Tavares L."/>
            <person name="Semedo-Lemsaddek T."/>
        </authorList>
    </citation>
    <scope>NUCLEOTIDE SEQUENCE [LARGE SCALE GENOMIC DNA]</scope>
    <source>
        <strain evidence="1 2">PO100/5</strain>
    </source>
</reference>
<reference evidence="1 2" key="3">
    <citation type="journal article" date="2020" name="Int. J. Syst. Evol. Microbiol.">
        <title>Corynebacterium silvaticum sp. nov., a unique group of NTTB corynebacteria in wild boar and roe deer.</title>
        <authorList>
            <person name="Dangel A."/>
            <person name="Berger A."/>
            <person name="Rau J."/>
            <person name="Eisenberg T."/>
            <person name="Kampfer P."/>
            <person name="Margos G."/>
            <person name="Contzen M."/>
            <person name="Busse H.J."/>
            <person name="Konrad R."/>
            <person name="Peters M."/>
            <person name="Sting R."/>
            <person name="Sing A."/>
        </authorList>
    </citation>
    <scope>NUCLEOTIDE SEQUENCE [LARGE SCALE GENOMIC DNA]</scope>
    <source>
        <strain evidence="1 2">PO100/5</strain>
    </source>
</reference>